<proteinExistence type="inferred from homology"/>
<dbReference type="GO" id="GO:0030288">
    <property type="term" value="C:outer membrane-bounded periplasmic space"/>
    <property type="evidence" value="ECO:0007669"/>
    <property type="project" value="InterPro"/>
</dbReference>
<evidence type="ECO:0000256" key="3">
    <source>
        <dbReference type="ARBA" id="ARBA00022448"/>
    </source>
</evidence>
<dbReference type="InterPro" id="IPR038404">
    <property type="entry name" value="TRAP_DctP_sf"/>
</dbReference>
<dbReference type="Proteomes" id="UP000193355">
    <property type="component" value="Unassembled WGS sequence"/>
</dbReference>
<dbReference type="RefSeq" id="WP_085544974.1">
    <property type="nucleotide sequence ID" value="NZ_FXBB01000022.1"/>
</dbReference>
<dbReference type="InterPro" id="IPR018389">
    <property type="entry name" value="DctP_fam"/>
</dbReference>
<keyword evidence="6" id="KW-1185">Reference proteome</keyword>
<dbReference type="STRING" id="561720.SAMN06275492_12226"/>
<name>A0A1X7K812_9BACT</name>
<dbReference type="NCBIfam" id="NF037995">
    <property type="entry name" value="TRAP_S1"/>
    <property type="match status" value="1"/>
</dbReference>
<evidence type="ECO:0000313" key="6">
    <source>
        <dbReference type="Proteomes" id="UP000193355"/>
    </source>
</evidence>
<dbReference type="PIRSF" id="PIRSF006470">
    <property type="entry name" value="DctB"/>
    <property type="match status" value="1"/>
</dbReference>
<comment type="subcellular location">
    <subcellularLocation>
        <location evidence="1">Cell envelope</location>
    </subcellularLocation>
</comment>
<dbReference type="InterPro" id="IPR004682">
    <property type="entry name" value="TRAP_DctP"/>
</dbReference>
<evidence type="ECO:0000256" key="2">
    <source>
        <dbReference type="ARBA" id="ARBA00009023"/>
    </source>
</evidence>
<evidence type="ECO:0000256" key="4">
    <source>
        <dbReference type="ARBA" id="ARBA00022729"/>
    </source>
</evidence>
<dbReference type="PANTHER" id="PTHR33376">
    <property type="match status" value="1"/>
</dbReference>
<evidence type="ECO:0000256" key="1">
    <source>
        <dbReference type="ARBA" id="ARBA00004196"/>
    </source>
</evidence>
<comment type="similarity">
    <text evidence="2">Belongs to the bacterial solute-binding protein 7 family.</text>
</comment>
<reference evidence="6" key="1">
    <citation type="submission" date="2017-04" db="EMBL/GenBank/DDBJ databases">
        <authorList>
            <person name="Varghese N."/>
            <person name="Submissions S."/>
        </authorList>
    </citation>
    <scope>NUCLEOTIDE SEQUENCE [LARGE SCALE GENOMIC DNA]</scope>
    <source>
        <strain evidence="6">USBA 82</strain>
    </source>
</reference>
<organism evidence="5 6">
    <name type="scientific">Dethiosulfovibrio salsuginis</name>
    <dbReference type="NCBI Taxonomy" id="561720"/>
    <lineage>
        <taxon>Bacteria</taxon>
        <taxon>Thermotogati</taxon>
        <taxon>Synergistota</taxon>
        <taxon>Synergistia</taxon>
        <taxon>Synergistales</taxon>
        <taxon>Dethiosulfovibrionaceae</taxon>
        <taxon>Dethiosulfovibrio</taxon>
    </lineage>
</organism>
<evidence type="ECO:0000313" key="5">
    <source>
        <dbReference type="EMBL" id="SMG36862.1"/>
    </source>
</evidence>
<dbReference type="Pfam" id="PF03480">
    <property type="entry name" value="DctP"/>
    <property type="match status" value="1"/>
</dbReference>
<dbReference type="AlphaFoldDB" id="A0A1X7K812"/>
<keyword evidence="3" id="KW-0813">Transport</keyword>
<dbReference type="GO" id="GO:0055085">
    <property type="term" value="P:transmembrane transport"/>
    <property type="evidence" value="ECO:0007669"/>
    <property type="project" value="InterPro"/>
</dbReference>
<sequence>MKKKVSAVLLTVMILCIALPGFASYKSEYKMSVVPGAVTPWGMGAGYFAELVNERTEGRVNVKVYYSGQLFAGKQTSEFLLLRNGAIDFSLASTINWSPQVNELNLPALPFFVASDVDKRYAAMDAIEEGKSGKMMIDAVESKGVKFLAWGENGFRELTNSVRAVATVADMKDLKLRVVGSPIYIDTFKALGANPINMNWSEATTGFQQGLVDGQENPLVGICIPVKIWDYHKYLTNWHYVIDPLLLAVNPKVWSSFDEKDQAIIAQCAIDAMKYEKAISRIGLDDGSSLAYLESIGKAPEVKDPILFCEENGMTVTDLTPESVQAFKDATASVREEWTKKIGPKLVAAAEEDMASVQ</sequence>
<dbReference type="OrthoDB" id="89872at2"/>
<keyword evidence="4" id="KW-0732">Signal</keyword>
<dbReference type="EMBL" id="FXBB01000022">
    <property type="protein sequence ID" value="SMG36862.1"/>
    <property type="molecule type" value="Genomic_DNA"/>
</dbReference>
<keyword evidence="5" id="KW-0675">Receptor</keyword>
<gene>
    <name evidence="5" type="ORF">SAMN06275492_12226</name>
</gene>
<accession>A0A1X7K812</accession>
<protein>
    <submittedName>
        <fullName evidence="5">Tripartite ATP-independent transporter solute receptor, DctP family</fullName>
    </submittedName>
</protein>
<dbReference type="PANTHER" id="PTHR33376:SF4">
    <property type="entry name" value="SIALIC ACID-BINDING PERIPLASMIC PROTEIN SIAP"/>
    <property type="match status" value="1"/>
</dbReference>
<dbReference type="Gene3D" id="3.40.190.170">
    <property type="entry name" value="Bacterial extracellular solute-binding protein, family 7"/>
    <property type="match status" value="1"/>
</dbReference>